<dbReference type="AlphaFoldDB" id="A0A812T9A8"/>
<comment type="caution">
    <text evidence="8">The sequence shown here is derived from an EMBL/GenBank/DDBJ whole genome shotgun (WGS) entry which is preliminary data.</text>
</comment>
<comment type="similarity">
    <text evidence="2">Belongs to the autoinducer-2 exporter (AI-2E) (TC 2.A.86) family.</text>
</comment>
<keyword evidence="3 7" id="KW-0812">Transmembrane</keyword>
<proteinExistence type="inferred from homology"/>
<evidence type="ECO:0000256" key="1">
    <source>
        <dbReference type="ARBA" id="ARBA00004141"/>
    </source>
</evidence>
<evidence type="ECO:0000256" key="2">
    <source>
        <dbReference type="ARBA" id="ARBA00009773"/>
    </source>
</evidence>
<sequence>MQDVSGVVVAIRSQIETALPNLEKMLAQHIPNFYAFKYVLYDAWSDSEDPLDGRAESASLDMQKTCEDAIAVGASCGPGLDESLPLKQMLRNATAVLRHLADGNVSEAASLLPFVYSEVAAVSSMMSDHGASQSSTAEAIKDGAAYGTTLLAKFTYNVPMALLDTLSSASSVLGQAVVFITALFYLLSAKESCLAVVGEFLKVVDQKQVIFRISERVMRAVLVSAMKMSAFHALFTWLLYSFGNLPVVVVPTVLSAVLALVPKVSPVWSVSVWAAVYLWWQGEKAWAIVYGALNFAVWFQVPTVIYAEIPESNAWLTGLGVVLGVGQFGLAGVVLGPLLASVPLICFNLVKLFNTDKLQWRASEEDLRQPKSRRLGEVRNGFASVQRPSLLTLHQTCLQSPPSSDSEDPNSPTSASAFDGLTEATQDDDLRQGVRQTSQDSAKDSPRSPTPTRGQSGQSSSPEQEAPSSAAKSSEATPPLRNRRRRAS</sequence>
<feature type="region of interest" description="Disordered" evidence="6">
    <location>
        <begin position="396"/>
        <end position="488"/>
    </location>
</feature>
<feature type="transmembrane region" description="Helical" evidence="7">
    <location>
        <begin position="166"/>
        <end position="187"/>
    </location>
</feature>
<dbReference type="OrthoDB" id="438475at2759"/>
<dbReference type="GO" id="GO:0016020">
    <property type="term" value="C:membrane"/>
    <property type="evidence" value="ECO:0007669"/>
    <property type="project" value="UniProtKB-SubCell"/>
</dbReference>
<dbReference type="PANTHER" id="PTHR21716:SF4">
    <property type="entry name" value="TRANSMEMBRANE PROTEIN 245"/>
    <property type="match status" value="1"/>
</dbReference>
<feature type="compositionally biased region" description="Low complexity" evidence="6">
    <location>
        <begin position="455"/>
        <end position="479"/>
    </location>
</feature>
<evidence type="ECO:0000313" key="9">
    <source>
        <dbReference type="Proteomes" id="UP000649617"/>
    </source>
</evidence>
<dbReference type="EMBL" id="CAJNIZ010028680">
    <property type="protein sequence ID" value="CAE7510081.1"/>
    <property type="molecule type" value="Genomic_DNA"/>
</dbReference>
<evidence type="ECO:0000256" key="6">
    <source>
        <dbReference type="SAM" id="MobiDB-lite"/>
    </source>
</evidence>
<keyword evidence="5 7" id="KW-0472">Membrane</keyword>
<protein>
    <submittedName>
        <fullName evidence="8">Tmem245 protein</fullName>
    </submittedName>
</protein>
<dbReference type="PANTHER" id="PTHR21716">
    <property type="entry name" value="TRANSMEMBRANE PROTEIN"/>
    <property type="match status" value="1"/>
</dbReference>
<feature type="transmembrane region" description="Helical" evidence="7">
    <location>
        <begin position="260"/>
        <end position="280"/>
    </location>
</feature>
<evidence type="ECO:0000256" key="3">
    <source>
        <dbReference type="ARBA" id="ARBA00022692"/>
    </source>
</evidence>
<feature type="transmembrane region" description="Helical" evidence="7">
    <location>
        <begin position="287"/>
        <end position="307"/>
    </location>
</feature>
<gene>
    <name evidence="8" type="primary">Tmem245</name>
    <name evidence="8" type="ORF">SPIL2461_LOCUS13259</name>
</gene>
<keyword evidence="4 7" id="KW-1133">Transmembrane helix</keyword>
<name>A0A812T9A8_SYMPI</name>
<evidence type="ECO:0000256" key="4">
    <source>
        <dbReference type="ARBA" id="ARBA00022989"/>
    </source>
</evidence>
<dbReference type="InterPro" id="IPR002549">
    <property type="entry name" value="AI-2E-like"/>
</dbReference>
<organism evidence="8 9">
    <name type="scientific">Symbiodinium pilosum</name>
    <name type="common">Dinoflagellate</name>
    <dbReference type="NCBI Taxonomy" id="2952"/>
    <lineage>
        <taxon>Eukaryota</taxon>
        <taxon>Sar</taxon>
        <taxon>Alveolata</taxon>
        <taxon>Dinophyceae</taxon>
        <taxon>Suessiales</taxon>
        <taxon>Symbiodiniaceae</taxon>
        <taxon>Symbiodinium</taxon>
    </lineage>
</organism>
<comment type="subcellular location">
    <subcellularLocation>
        <location evidence="1">Membrane</location>
        <topology evidence="1">Multi-pass membrane protein</topology>
    </subcellularLocation>
</comment>
<evidence type="ECO:0000313" key="8">
    <source>
        <dbReference type="EMBL" id="CAE7510081.1"/>
    </source>
</evidence>
<evidence type="ECO:0000256" key="5">
    <source>
        <dbReference type="ARBA" id="ARBA00023136"/>
    </source>
</evidence>
<feature type="transmembrane region" description="Helical" evidence="7">
    <location>
        <begin position="220"/>
        <end position="240"/>
    </location>
</feature>
<feature type="compositionally biased region" description="Low complexity" evidence="6">
    <location>
        <begin position="400"/>
        <end position="414"/>
    </location>
</feature>
<evidence type="ECO:0000256" key="7">
    <source>
        <dbReference type="SAM" id="Phobius"/>
    </source>
</evidence>
<reference evidence="8" key="1">
    <citation type="submission" date="2021-02" db="EMBL/GenBank/DDBJ databases">
        <authorList>
            <person name="Dougan E. K."/>
            <person name="Rhodes N."/>
            <person name="Thang M."/>
            <person name="Chan C."/>
        </authorList>
    </citation>
    <scope>NUCLEOTIDE SEQUENCE</scope>
</reference>
<accession>A0A812T9A8</accession>
<feature type="transmembrane region" description="Helical" evidence="7">
    <location>
        <begin position="327"/>
        <end position="350"/>
    </location>
</feature>
<keyword evidence="9" id="KW-1185">Reference proteome</keyword>
<dbReference type="Proteomes" id="UP000649617">
    <property type="component" value="Unassembled WGS sequence"/>
</dbReference>